<dbReference type="Ensembl" id="ENSCCRT00020070890.1">
    <property type="protein sequence ID" value="ENSCCRP00020064388.1"/>
    <property type="gene ID" value="ENSCCRG00020030358.1"/>
</dbReference>
<dbReference type="SUPFAM" id="SSF57535">
    <property type="entry name" value="Complement control module/SCR domain"/>
    <property type="match status" value="8"/>
</dbReference>
<evidence type="ECO:0000256" key="4">
    <source>
        <dbReference type="ARBA" id="ARBA00023157"/>
    </source>
</evidence>
<dbReference type="AlphaFoldDB" id="A0A8C2G2I9"/>
<dbReference type="CDD" id="cd00033">
    <property type="entry name" value="CCP"/>
    <property type="match status" value="4"/>
</dbReference>
<accession>A0A8C2G2I9</accession>
<comment type="subcellular location">
    <subcellularLocation>
        <location evidence="1">Virion</location>
    </subcellularLocation>
</comment>
<feature type="disulfide bond" evidence="5">
    <location>
        <begin position="144"/>
        <end position="187"/>
    </location>
</feature>
<evidence type="ECO:0000259" key="7">
    <source>
        <dbReference type="PROSITE" id="PS50923"/>
    </source>
</evidence>
<keyword evidence="4 5" id="KW-1015">Disulfide bond</keyword>
<feature type="chain" id="PRO_5033998396" evidence="6">
    <location>
        <begin position="23"/>
        <end position="679"/>
    </location>
</feature>
<evidence type="ECO:0000256" key="5">
    <source>
        <dbReference type="PROSITE-ProRule" id="PRU00302"/>
    </source>
</evidence>
<feature type="domain" description="Sushi" evidence="7">
    <location>
        <begin position="493"/>
        <end position="551"/>
    </location>
</feature>
<proteinExistence type="predicted"/>
<feature type="domain" description="Sushi" evidence="7">
    <location>
        <begin position="142"/>
        <end position="202"/>
    </location>
</feature>
<dbReference type="PANTHER" id="PTHR45785">
    <property type="entry name" value="COMPLEMENT FACTOR H-RELATED"/>
    <property type="match status" value="1"/>
</dbReference>
<feature type="disulfide bond" evidence="5">
    <location>
        <begin position="554"/>
        <end position="597"/>
    </location>
</feature>
<feature type="domain" description="Sushi" evidence="7">
    <location>
        <begin position="369"/>
        <end position="427"/>
    </location>
</feature>
<feature type="domain" description="Sushi" evidence="7">
    <location>
        <begin position="552"/>
        <end position="610"/>
    </location>
</feature>
<evidence type="ECO:0000256" key="2">
    <source>
        <dbReference type="ARBA" id="ARBA00022659"/>
    </source>
</evidence>
<sequence>MRVPVQIFLFSCFLFSVTFVQGQECLGEDITYENTQPVVNVSYADGETVKVNCMTGYIGFYKLKCKNGQWLTFIARRCSKKKCGHPGETPNGDFKLIEGRDYTYGATVEYTCKTGYEMTSRINQRQCRIKGWDNSVPVCEEVRCPVIHTDGDVTASGNTKEGTYGDVIHFECVSSDKKLDGNSNIHCMENGVWSGPVPQCIVFIKQQAKFYYSFTKNFDILDIYLNLTVHYVFTVTCQLEVTEPEVIRTIPLGKTVFKAGEMVAIICSGKNQVFSKQETFACTNNGKWDYKPTCKESRCEVPINQHVYLPKYYFSGDLNLGAKRSYSCESGYREKAAVATCTRDGWTPKPLCFCMLSMGYYVDVCFLEIMCGPPRLPNAEIVGPQRPSYGINSRIQYKCRPGFEPEEPVQITCNPQGQWTGIQQCTDGTCQEQELKNIEILFAYPSIALPYTPGHILVFRCTDNNMRFYGQRAIECLPDGRWNYPYPQCGGKVQCSQPTKNLQFVTLSDEKTEYSNFEILKYTCNKPYNEIPRGVLMCQNGKWNGTFDCKSKICPPPPYLQHGDYSINSTKDEVITAVSYTCQSYYVLTKQQDVYKCVDGNWETPPKCLRPCEIDDIVEKYNLQLPKEKVYIRHAEKYRLNCRDGWNTGSEMKTYVDVSCSNGNLLIDKSCEYYFIFRT</sequence>
<evidence type="ECO:0000256" key="6">
    <source>
        <dbReference type="SAM" id="SignalP"/>
    </source>
</evidence>
<comment type="caution">
    <text evidence="5">Lacks conserved residue(s) required for the propagation of feature annotation.</text>
</comment>
<feature type="domain" description="Sushi" evidence="7">
    <location>
        <begin position="235"/>
        <end position="296"/>
    </location>
</feature>
<dbReference type="Gene3D" id="2.10.70.10">
    <property type="entry name" value="Complement Module, domain 1"/>
    <property type="match status" value="7"/>
</dbReference>
<feature type="domain" description="Sushi" evidence="7">
    <location>
        <begin position="428"/>
        <end position="491"/>
    </location>
</feature>
<name>A0A8C2G2I9_CYPCA</name>
<dbReference type="InterPro" id="IPR051503">
    <property type="entry name" value="ComplSys_Reg/VirEntry_Med"/>
</dbReference>
<organism evidence="8 9">
    <name type="scientific">Cyprinus carpio</name>
    <name type="common">Common carp</name>
    <dbReference type="NCBI Taxonomy" id="7962"/>
    <lineage>
        <taxon>Eukaryota</taxon>
        <taxon>Metazoa</taxon>
        <taxon>Chordata</taxon>
        <taxon>Craniata</taxon>
        <taxon>Vertebrata</taxon>
        <taxon>Euteleostomi</taxon>
        <taxon>Actinopterygii</taxon>
        <taxon>Neopterygii</taxon>
        <taxon>Teleostei</taxon>
        <taxon>Ostariophysi</taxon>
        <taxon>Cypriniformes</taxon>
        <taxon>Cyprinidae</taxon>
        <taxon>Cyprininae</taxon>
        <taxon>Cyprinus</taxon>
    </lineage>
</organism>
<reference evidence="8" key="1">
    <citation type="submission" date="2025-08" db="UniProtKB">
        <authorList>
            <consortium name="Ensembl"/>
        </authorList>
    </citation>
    <scope>IDENTIFICATION</scope>
</reference>
<evidence type="ECO:0000256" key="3">
    <source>
        <dbReference type="ARBA" id="ARBA00022729"/>
    </source>
</evidence>
<dbReference type="InterPro" id="IPR035976">
    <property type="entry name" value="Sushi/SCR/CCP_sf"/>
</dbReference>
<dbReference type="PROSITE" id="PS50923">
    <property type="entry name" value="SUSHI"/>
    <property type="match status" value="7"/>
</dbReference>
<protein>
    <submittedName>
        <fullName evidence="8">Complement factor H like 3</fullName>
    </submittedName>
</protein>
<feature type="domain" description="Sushi" evidence="7">
    <location>
        <begin position="81"/>
        <end position="141"/>
    </location>
</feature>
<dbReference type="SMART" id="SM00032">
    <property type="entry name" value="CCP"/>
    <property type="match status" value="9"/>
</dbReference>
<keyword evidence="2 5" id="KW-0768">Sushi</keyword>
<dbReference type="Pfam" id="PF00084">
    <property type="entry name" value="Sushi"/>
    <property type="match status" value="7"/>
</dbReference>
<evidence type="ECO:0000313" key="8">
    <source>
        <dbReference type="Ensembl" id="ENSCCRP00020064388.1"/>
    </source>
</evidence>
<dbReference type="PANTHER" id="PTHR45785:SF2">
    <property type="entry name" value="COMPLEMENT FACTOR H-RELATED"/>
    <property type="match status" value="1"/>
</dbReference>
<evidence type="ECO:0000256" key="1">
    <source>
        <dbReference type="ARBA" id="ARBA00004328"/>
    </source>
</evidence>
<feature type="signal peptide" evidence="6">
    <location>
        <begin position="1"/>
        <end position="22"/>
    </location>
</feature>
<feature type="disulfide bond" evidence="5">
    <location>
        <begin position="112"/>
        <end position="139"/>
    </location>
</feature>
<feature type="disulfide bond" evidence="5">
    <location>
        <begin position="267"/>
        <end position="294"/>
    </location>
</feature>
<dbReference type="Proteomes" id="UP000694701">
    <property type="component" value="Unplaced"/>
</dbReference>
<feature type="disulfide bond" evidence="5">
    <location>
        <begin position="495"/>
        <end position="538"/>
    </location>
</feature>
<keyword evidence="3 6" id="KW-0732">Signal</keyword>
<dbReference type="InterPro" id="IPR000436">
    <property type="entry name" value="Sushi_SCR_CCP_dom"/>
</dbReference>
<evidence type="ECO:0000313" key="9">
    <source>
        <dbReference type="Proteomes" id="UP000694701"/>
    </source>
</evidence>